<dbReference type="SUPFAM" id="SSF48452">
    <property type="entry name" value="TPR-like"/>
    <property type="match status" value="1"/>
</dbReference>
<keyword evidence="4" id="KW-0802">TPR repeat</keyword>
<evidence type="ECO:0000256" key="2">
    <source>
        <dbReference type="ARBA" id="ARBA00019992"/>
    </source>
</evidence>
<keyword evidence="3" id="KW-0677">Repeat</keyword>
<accession>A0AAX1EHN2</accession>
<dbReference type="InterPro" id="IPR011990">
    <property type="entry name" value="TPR-like_helical_dom_sf"/>
</dbReference>
<sequence length="433" mass="49836">MAELKLPMFISNNQAKEAAAHFSYQVLSSGQEAENILMAAKQFTHSVLLQTFAAVFYLFAQTNSTDLKAKEHLKQAEKHLSESTVREKMWYQAIRAWSEFNYEQAIIILMAIARQWPKDLLAVKLTEWLNYCSGQVVTAKRMLTFCKEIAKENRSNSHFLAINAFAYELDNQLEEAYRLASEAVNIEYNTPWAHHALAHYFLRSGQIKKGTEVLEGFKASWKNILKLLSEHNHWHLALHYLAQRDEQKTINYFNNNIWNNYPDIVLEQIDAISLLWRMDMAGMAYDTTIWQDIVGYIHQYADDHYLPFNNLHHFYALVKAGDEQTALAAFAKLKAYAIENNAHPRWREVALPALNGVIAFAKEDYLAASEFFKPVIDDIFIGGGSDAQNELFTQTAMIAAIKAGDIKTSKRIFNTYLSHYDKTMLATYWSFLL</sequence>
<evidence type="ECO:0000256" key="1">
    <source>
        <dbReference type="ARBA" id="ARBA00005857"/>
    </source>
</evidence>
<proteinExistence type="inferred from homology"/>
<comment type="similarity">
    <text evidence="1">Belongs to the TTC38 family.</text>
</comment>
<reference evidence="5 6" key="1">
    <citation type="submission" date="2019-03" db="EMBL/GenBank/DDBJ databases">
        <title>Diverse conjugative elements silence natural transformation in Legionella species.</title>
        <authorList>
            <person name="Durieux I."/>
            <person name="Ginevra C."/>
            <person name="Attaiech L."/>
            <person name="Picq K."/>
            <person name="Juan P.A."/>
            <person name="Jarraud S."/>
            <person name="Charpentier X."/>
        </authorList>
    </citation>
    <scope>NUCLEOTIDE SEQUENCE [LARGE SCALE GENOMIC DNA]</scope>
    <source>
        <strain evidence="5 6">HL-0427-4011</strain>
    </source>
</reference>
<gene>
    <name evidence="5" type="ORF">E3983_08970</name>
</gene>
<evidence type="ECO:0000256" key="4">
    <source>
        <dbReference type="ARBA" id="ARBA00022803"/>
    </source>
</evidence>
<name>A0AAX1EHN2_9GAMM</name>
<evidence type="ECO:0000313" key="5">
    <source>
        <dbReference type="EMBL" id="QBR84480.1"/>
    </source>
</evidence>
<evidence type="ECO:0000313" key="6">
    <source>
        <dbReference type="Proteomes" id="UP000295517"/>
    </source>
</evidence>
<dbReference type="PANTHER" id="PTHR16263:SF4">
    <property type="entry name" value="TETRATRICOPEPTIDE REPEAT PROTEIN 38"/>
    <property type="match status" value="1"/>
</dbReference>
<organism evidence="5 6">
    <name type="scientific">Legionella israelensis</name>
    <dbReference type="NCBI Taxonomy" id="454"/>
    <lineage>
        <taxon>Bacteria</taxon>
        <taxon>Pseudomonadati</taxon>
        <taxon>Pseudomonadota</taxon>
        <taxon>Gammaproteobacteria</taxon>
        <taxon>Legionellales</taxon>
        <taxon>Legionellaceae</taxon>
        <taxon>Legionella</taxon>
    </lineage>
</organism>
<dbReference type="Gene3D" id="1.25.40.10">
    <property type="entry name" value="Tetratricopeptide repeat domain"/>
    <property type="match status" value="1"/>
</dbReference>
<dbReference type="EMBL" id="CP038254">
    <property type="protein sequence ID" value="QBR84480.1"/>
    <property type="molecule type" value="Genomic_DNA"/>
</dbReference>
<dbReference type="RefSeq" id="WP_135060705.1">
    <property type="nucleotide sequence ID" value="NZ_CP038254.1"/>
</dbReference>
<evidence type="ECO:0000256" key="3">
    <source>
        <dbReference type="ARBA" id="ARBA00022737"/>
    </source>
</evidence>
<dbReference type="InterPro" id="IPR033891">
    <property type="entry name" value="TTC38"/>
</dbReference>
<protein>
    <recommendedName>
        <fullName evidence="2">Tetratricopeptide repeat protein 38</fullName>
    </recommendedName>
</protein>
<dbReference type="AlphaFoldDB" id="A0AAX1EHN2"/>
<dbReference type="Proteomes" id="UP000295517">
    <property type="component" value="Chromosome"/>
</dbReference>
<dbReference type="PANTHER" id="PTHR16263">
    <property type="entry name" value="TETRATRICOPEPTIDE REPEAT PROTEIN 38"/>
    <property type="match status" value="1"/>
</dbReference>